<dbReference type="AlphaFoldDB" id="A0A2M8LI85"/>
<keyword evidence="1" id="KW-0732">Signal</keyword>
<gene>
    <name evidence="2" type="ORF">COV05_00895</name>
</gene>
<dbReference type="EMBL" id="PFEU01000006">
    <property type="protein sequence ID" value="PJE77153.1"/>
    <property type="molecule type" value="Genomic_DNA"/>
</dbReference>
<dbReference type="Proteomes" id="UP000231436">
    <property type="component" value="Unassembled WGS sequence"/>
</dbReference>
<organism evidence="2 3">
    <name type="scientific">Candidatus Uhrbacteria bacterium CG10_big_fil_rev_8_21_14_0_10_48_16</name>
    <dbReference type="NCBI Taxonomy" id="1975038"/>
    <lineage>
        <taxon>Bacteria</taxon>
        <taxon>Candidatus Uhriibacteriota</taxon>
    </lineage>
</organism>
<accession>A0A2M8LI85</accession>
<reference evidence="3" key="1">
    <citation type="submission" date="2017-09" db="EMBL/GenBank/DDBJ databases">
        <title>Depth-based differentiation of microbial function through sediment-hosted aquifers and enrichment of novel symbionts in the deep terrestrial subsurface.</title>
        <authorList>
            <person name="Probst A.J."/>
            <person name="Ladd B."/>
            <person name="Jarett J.K."/>
            <person name="Geller-Mcgrath D.E."/>
            <person name="Sieber C.M.K."/>
            <person name="Emerson J.B."/>
            <person name="Anantharaman K."/>
            <person name="Thomas B.C."/>
            <person name="Malmstrom R."/>
            <person name="Stieglmeier M."/>
            <person name="Klingl A."/>
            <person name="Woyke T."/>
            <person name="Ryan C.M."/>
            <person name="Banfield J.F."/>
        </authorList>
    </citation>
    <scope>NUCLEOTIDE SEQUENCE [LARGE SCALE GENOMIC DNA]</scope>
</reference>
<sequence>MFYATRFSSVFALMIFLGAGCMPTSSDIPADGALPPEEWCYAMEGDSSVVVQIIPDGFPSSNLDGQTIFHDTITLIESGFEPETTIGRIENDQFIYGDGSRFQFKMDTIEGFGGLIEGMQGERIDCP</sequence>
<name>A0A2M8LI85_9BACT</name>
<evidence type="ECO:0000313" key="2">
    <source>
        <dbReference type="EMBL" id="PJE77153.1"/>
    </source>
</evidence>
<evidence type="ECO:0000313" key="3">
    <source>
        <dbReference type="Proteomes" id="UP000231436"/>
    </source>
</evidence>
<feature type="signal peptide" evidence="1">
    <location>
        <begin position="1"/>
        <end position="19"/>
    </location>
</feature>
<evidence type="ECO:0000256" key="1">
    <source>
        <dbReference type="SAM" id="SignalP"/>
    </source>
</evidence>
<comment type="caution">
    <text evidence="2">The sequence shown here is derived from an EMBL/GenBank/DDBJ whole genome shotgun (WGS) entry which is preliminary data.</text>
</comment>
<proteinExistence type="predicted"/>
<protein>
    <submittedName>
        <fullName evidence="2">Uncharacterized protein</fullName>
    </submittedName>
</protein>
<feature type="chain" id="PRO_5014624235" evidence="1">
    <location>
        <begin position="20"/>
        <end position="127"/>
    </location>
</feature>
<dbReference type="PROSITE" id="PS51257">
    <property type="entry name" value="PROKAR_LIPOPROTEIN"/>
    <property type="match status" value="1"/>
</dbReference>